<proteinExistence type="predicted"/>
<dbReference type="eggNOG" id="COG3916">
    <property type="taxonomic scope" value="Bacteria"/>
</dbReference>
<sequence length="262" mass="30295">MENINLGQHFTKYFKILIADTPELKQEVFKIRYQVYCEELGYEPLNKFPDKLEKDAYDARSVHCLLQHKPTGIYAGCVRLILSNTENSQEKFPFEYVCPNHTMDFDNFIPRNCVAEVSRLAVISQFRKRSGEESSPSGLILFDEKKKEKEQETISQKRRSPVIALSLYLAATVLVVDLQLEYALTLMEPRLARHLRMTGLKFTSIGEKIDFHGKRGPFSIKIPGLVDKLHKNDDVYGLFETIYSFIGKHNSLSIYQTHHRVC</sequence>
<organism evidence="1 2">
    <name type="scientific">Cyanobacterium stanieri (strain ATCC 29140 / PCC 7202)</name>
    <dbReference type="NCBI Taxonomy" id="292563"/>
    <lineage>
        <taxon>Bacteria</taxon>
        <taxon>Bacillati</taxon>
        <taxon>Cyanobacteriota</taxon>
        <taxon>Cyanophyceae</taxon>
        <taxon>Oscillatoriophycideae</taxon>
        <taxon>Chroococcales</taxon>
        <taxon>Geminocystaceae</taxon>
        <taxon>Cyanobacterium</taxon>
    </lineage>
</organism>
<dbReference type="Gene3D" id="3.40.630.30">
    <property type="match status" value="1"/>
</dbReference>
<dbReference type="BioCyc" id="CSTA292563:G1353-1826-MONOMER"/>
<dbReference type="AlphaFoldDB" id="K9YNV9"/>
<reference evidence="2" key="1">
    <citation type="journal article" date="2013" name="Proc. Natl. Acad. Sci. U.S.A.">
        <title>Improving the coverage of the cyanobacterial phylum using diversity-driven genome sequencing.</title>
        <authorList>
            <person name="Shih P.M."/>
            <person name="Wu D."/>
            <person name="Latifi A."/>
            <person name="Axen S.D."/>
            <person name="Fewer D.P."/>
            <person name="Talla E."/>
            <person name="Calteau A."/>
            <person name="Cai F."/>
            <person name="Tandeau de Marsac N."/>
            <person name="Rippka R."/>
            <person name="Herdman M."/>
            <person name="Sivonen K."/>
            <person name="Coursin T."/>
            <person name="Laurent T."/>
            <person name="Goodwin L."/>
            <person name="Nolan M."/>
            <person name="Davenport K.W."/>
            <person name="Han C.S."/>
            <person name="Rubin E.M."/>
            <person name="Eisen J.A."/>
            <person name="Woyke T."/>
            <person name="Gugger M."/>
            <person name="Kerfeld C.A."/>
        </authorList>
    </citation>
    <scope>NUCLEOTIDE SEQUENCE [LARGE SCALE GENOMIC DNA]</scope>
    <source>
        <strain evidence="2">ATCC 29140 / PCC 7202</strain>
    </source>
</reference>
<keyword evidence="2" id="KW-1185">Reference proteome</keyword>
<dbReference type="Proteomes" id="UP000010483">
    <property type="component" value="Chromosome"/>
</dbReference>
<evidence type="ECO:0000313" key="1">
    <source>
        <dbReference type="EMBL" id="AFZ47773.1"/>
    </source>
</evidence>
<dbReference type="InterPro" id="IPR016181">
    <property type="entry name" value="Acyl_CoA_acyltransferase"/>
</dbReference>
<accession>K9YNV9</accession>
<dbReference type="SUPFAM" id="SSF55729">
    <property type="entry name" value="Acyl-CoA N-acyltransferases (Nat)"/>
    <property type="match status" value="1"/>
</dbReference>
<dbReference type="NCBIfam" id="TIGR03694">
    <property type="entry name" value="exosort_acyl"/>
    <property type="match status" value="1"/>
</dbReference>
<evidence type="ECO:0000313" key="2">
    <source>
        <dbReference type="Proteomes" id="UP000010483"/>
    </source>
</evidence>
<dbReference type="STRING" id="292563.Cyast_1817"/>
<dbReference type="HOGENOM" id="CLU_072758_1_0_3"/>
<gene>
    <name evidence="1" type="ordered locus">Cyast_1817</name>
</gene>
<dbReference type="Pfam" id="PF13444">
    <property type="entry name" value="Acetyltransf_5"/>
    <property type="match status" value="1"/>
</dbReference>
<evidence type="ECO:0008006" key="3">
    <source>
        <dbReference type="Google" id="ProtNLM"/>
    </source>
</evidence>
<dbReference type="KEGG" id="csn:Cyast_1817"/>
<dbReference type="EMBL" id="CP003940">
    <property type="protein sequence ID" value="AFZ47773.1"/>
    <property type="molecule type" value="Genomic_DNA"/>
</dbReference>
<protein>
    <recommendedName>
        <fullName evidence="3">PEP-CTERM/exosortase system-associated acyltransferase</fullName>
    </recommendedName>
</protein>
<name>K9YNV9_CYASC</name>
<dbReference type="InterPro" id="IPR022484">
    <property type="entry name" value="PEP-CTERM/exosrtase_acylTfrase"/>
</dbReference>